<dbReference type="EC" id="2.5.1.58" evidence="2 9"/>
<evidence type="ECO:0000256" key="10">
    <source>
        <dbReference type="SAM" id="MobiDB-lite"/>
    </source>
</evidence>
<gene>
    <name evidence="12" type="ORF">HDU87_005089</name>
</gene>
<sequence length="451" mass="48248">MRILGETTDATPDAVKGPIASTVGQPAGPLSDDGAESWASDFFGAADDGFPTDSSELQQEVEDSIAPLLDPYQNGSADLASVKLDRAAHNKFVQKNLLSLPSYFISLDASKPWLVYWTLHALDLLGTPIPPDTVARAIATLAACQDPDGGFAGGPGQLPHLAPTYAAVNALAIIGTAEAFAVVKRPELLSFLLRMKQPDGSFIMHEGGEVDVRGCYCALGPAKFLNILTPALRSGCGAFIARCQTHEGGIAGVPGLEAHGGYTFCALAALEILQETSRIDLPLLAAWLSRRQMAVEGGFQGRANKLVDGCYAFWQGAAATIVECALARVRAEDLEEESGKREDVDPTDMYDRVPLQKYILLCCQDPGGGLRDKPEKGPDYYHTCYVLSGLSVAQHSYTWSSSEEDIIPRSSAKPCIVGAPGNKLPVTHPIYNVLVPHVARICSHFHLPYTL</sequence>
<evidence type="ECO:0000256" key="8">
    <source>
        <dbReference type="ARBA" id="ARBA00022833"/>
    </source>
</evidence>
<evidence type="ECO:0000256" key="2">
    <source>
        <dbReference type="ARBA" id="ARBA00012702"/>
    </source>
</evidence>
<keyword evidence="13" id="KW-1185">Reference proteome</keyword>
<dbReference type="GO" id="GO:0097354">
    <property type="term" value="P:prenylation"/>
    <property type="evidence" value="ECO:0007669"/>
    <property type="project" value="UniProtKB-UniRule"/>
</dbReference>
<reference evidence="12" key="1">
    <citation type="submission" date="2020-05" db="EMBL/GenBank/DDBJ databases">
        <title>Phylogenomic resolution of chytrid fungi.</title>
        <authorList>
            <person name="Stajich J.E."/>
            <person name="Amses K."/>
            <person name="Simmons R."/>
            <person name="Seto K."/>
            <person name="Myers J."/>
            <person name="Bonds A."/>
            <person name="Quandt C.A."/>
            <person name="Barry K."/>
            <person name="Liu P."/>
            <person name="Grigoriev I."/>
            <person name="Longcore J.E."/>
            <person name="James T.Y."/>
        </authorList>
    </citation>
    <scope>NUCLEOTIDE SEQUENCE</scope>
    <source>
        <strain evidence="12">JEL0379</strain>
    </source>
</reference>
<evidence type="ECO:0000256" key="9">
    <source>
        <dbReference type="RuleBase" id="RU365056"/>
    </source>
</evidence>
<dbReference type="PANTHER" id="PTHR11774:SF6">
    <property type="entry name" value="PROTEIN FARNESYLTRANSFERASE SUBUNIT BETA"/>
    <property type="match status" value="1"/>
</dbReference>
<organism evidence="12 13">
    <name type="scientific">Geranomyces variabilis</name>
    <dbReference type="NCBI Taxonomy" id="109894"/>
    <lineage>
        <taxon>Eukaryota</taxon>
        <taxon>Fungi</taxon>
        <taxon>Fungi incertae sedis</taxon>
        <taxon>Chytridiomycota</taxon>
        <taxon>Chytridiomycota incertae sedis</taxon>
        <taxon>Chytridiomycetes</taxon>
        <taxon>Spizellomycetales</taxon>
        <taxon>Powellomycetaceae</taxon>
        <taxon>Geranomyces</taxon>
    </lineage>
</organism>
<dbReference type="InterPro" id="IPR045089">
    <property type="entry name" value="PGGT1B-like"/>
</dbReference>
<evidence type="ECO:0000256" key="3">
    <source>
        <dbReference type="ARBA" id="ARBA00015798"/>
    </source>
</evidence>
<dbReference type="GO" id="GO:0008270">
    <property type="term" value="F:zinc ion binding"/>
    <property type="evidence" value="ECO:0007669"/>
    <property type="project" value="UniProtKB-UniRule"/>
</dbReference>
<feature type="region of interest" description="Disordered" evidence="10">
    <location>
        <begin position="1"/>
        <end position="34"/>
    </location>
</feature>
<evidence type="ECO:0000259" key="11">
    <source>
        <dbReference type="Pfam" id="PF00432"/>
    </source>
</evidence>
<evidence type="ECO:0000256" key="7">
    <source>
        <dbReference type="ARBA" id="ARBA00022737"/>
    </source>
</evidence>
<comment type="subunit">
    <text evidence="9">Heterodimer of an alpha and a beta subunit.</text>
</comment>
<name>A0AAD5TQM6_9FUNG</name>
<dbReference type="EMBL" id="JADGJQ010000004">
    <property type="protein sequence ID" value="KAJ3184242.1"/>
    <property type="molecule type" value="Genomic_DNA"/>
</dbReference>
<evidence type="ECO:0000256" key="1">
    <source>
        <dbReference type="ARBA" id="ARBA00010497"/>
    </source>
</evidence>
<dbReference type="InterPro" id="IPR026872">
    <property type="entry name" value="FTB"/>
</dbReference>
<comment type="function">
    <text evidence="9">Catalyzes the transfer of a farnesyl moiety from farnesyl diphosphate to a cysteine at the fourth position from the C-terminus of several proteins. The beta subunit is responsible for peptide-binding.</text>
</comment>
<keyword evidence="5 9" id="KW-0808">Transferase</keyword>
<evidence type="ECO:0000313" key="12">
    <source>
        <dbReference type="EMBL" id="KAJ3184242.1"/>
    </source>
</evidence>
<comment type="cofactor">
    <cofactor evidence="9">
        <name>Zn(2+)</name>
        <dbReference type="ChEBI" id="CHEBI:29105"/>
    </cofactor>
    <text evidence="9">Binds 1 zinc ion per subunit.</text>
</comment>
<dbReference type="Pfam" id="PF00432">
    <property type="entry name" value="Prenyltrans"/>
    <property type="match status" value="1"/>
</dbReference>
<keyword evidence="6 9" id="KW-0479">Metal-binding</keyword>
<evidence type="ECO:0000313" key="13">
    <source>
        <dbReference type="Proteomes" id="UP001212152"/>
    </source>
</evidence>
<dbReference type="SUPFAM" id="SSF48239">
    <property type="entry name" value="Terpenoid cyclases/Protein prenyltransferases"/>
    <property type="match status" value="1"/>
</dbReference>
<comment type="caution">
    <text evidence="12">The sequence shown here is derived from an EMBL/GenBank/DDBJ whole genome shotgun (WGS) entry which is preliminary data.</text>
</comment>
<dbReference type="AlphaFoldDB" id="A0AAD5TQM6"/>
<accession>A0AAD5TQM6</accession>
<evidence type="ECO:0000256" key="4">
    <source>
        <dbReference type="ARBA" id="ARBA00022602"/>
    </source>
</evidence>
<dbReference type="GO" id="GO:0005965">
    <property type="term" value="C:protein farnesyltransferase complex"/>
    <property type="evidence" value="ECO:0007669"/>
    <property type="project" value="UniProtKB-UniRule"/>
</dbReference>
<dbReference type="PANTHER" id="PTHR11774">
    <property type="entry name" value="GERANYLGERANYL TRANSFERASE TYPE BETA SUBUNIT"/>
    <property type="match status" value="1"/>
</dbReference>
<dbReference type="Gene3D" id="1.50.10.20">
    <property type="match status" value="1"/>
</dbReference>
<comment type="similarity">
    <text evidence="1 9">Belongs to the protein prenyltransferase subunit beta family.</text>
</comment>
<dbReference type="CDD" id="cd02893">
    <property type="entry name" value="FTase"/>
    <property type="match status" value="1"/>
</dbReference>
<dbReference type="InterPro" id="IPR008930">
    <property type="entry name" value="Terpenoid_cyclase/PrenylTrfase"/>
</dbReference>
<dbReference type="InterPro" id="IPR001330">
    <property type="entry name" value="Prenyltrans"/>
</dbReference>
<protein>
    <recommendedName>
        <fullName evidence="3 9">Protein farnesyltransferase subunit beta</fullName>
        <shortName evidence="9">FTase-beta</shortName>
        <ecNumber evidence="2 9">2.5.1.58</ecNumber>
    </recommendedName>
</protein>
<evidence type="ECO:0000256" key="5">
    <source>
        <dbReference type="ARBA" id="ARBA00022679"/>
    </source>
</evidence>
<keyword evidence="4 9" id="KW-0637">Prenyltransferase</keyword>
<evidence type="ECO:0000256" key="6">
    <source>
        <dbReference type="ARBA" id="ARBA00022723"/>
    </source>
</evidence>
<feature type="domain" description="Prenyltransferase alpha-alpha toroid" evidence="11">
    <location>
        <begin position="84"/>
        <end position="433"/>
    </location>
</feature>
<dbReference type="Proteomes" id="UP001212152">
    <property type="component" value="Unassembled WGS sequence"/>
</dbReference>
<dbReference type="GO" id="GO:0004660">
    <property type="term" value="F:protein farnesyltransferase activity"/>
    <property type="evidence" value="ECO:0007669"/>
    <property type="project" value="UniProtKB-UniRule"/>
</dbReference>
<comment type="catalytic activity">
    <reaction evidence="9">
        <text>L-cysteinyl-[protein] + (2E,6E)-farnesyl diphosphate = S-(2E,6E)-farnesyl-L-cysteinyl-[protein] + diphosphate</text>
        <dbReference type="Rhea" id="RHEA:13345"/>
        <dbReference type="Rhea" id="RHEA-COMP:10131"/>
        <dbReference type="Rhea" id="RHEA-COMP:11535"/>
        <dbReference type="ChEBI" id="CHEBI:29950"/>
        <dbReference type="ChEBI" id="CHEBI:33019"/>
        <dbReference type="ChEBI" id="CHEBI:86019"/>
        <dbReference type="ChEBI" id="CHEBI:175763"/>
    </reaction>
</comment>
<keyword evidence="7" id="KW-0677">Repeat</keyword>
<keyword evidence="8 9" id="KW-0862">Zinc</keyword>
<proteinExistence type="inferred from homology"/>